<reference evidence="2 3" key="1">
    <citation type="submission" date="2017-03" db="EMBL/GenBank/DDBJ databases">
        <title>Complete genome sequence of Bacillus thuringiensis L-7601, a novel melanin producing strain.</title>
        <authorList>
            <person name="Cai J."/>
            <person name="Cao Z."/>
            <person name="Tan T."/>
        </authorList>
    </citation>
    <scope>NUCLEOTIDE SEQUENCE [LARGE SCALE GENOMIC DNA]</scope>
    <source>
        <strain evidence="2 3">L-7601</strain>
    </source>
</reference>
<dbReference type="Proteomes" id="UP000191057">
    <property type="component" value="Chromosome"/>
</dbReference>
<dbReference type="InterPro" id="IPR010982">
    <property type="entry name" value="Lambda_DNA-bd_dom_sf"/>
</dbReference>
<dbReference type="InterPro" id="IPR009492">
    <property type="entry name" value="TniQ"/>
</dbReference>
<name>A0A9W3TI41_BACTU</name>
<gene>
    <name evidence="2" type="ORF">B4918_28430</name>
</gene>
<feature type="domain" description="TniQ" evidence="1">
    <location>
        <begin position="24"/>
        <end position="169"/>
    </location>
</feature>
<dbReference type="Pfam" id="PF06527">
    <property type="entry name" value="TniQ"/>
    <property type="match status" value="1"/>
</dbReference>
<dbReference type="EMBL" id="CP020002">
    <property type="protein sequence ID" value="AQY41632.1"/>
    <property type="molecule type" value="Genomic_DNA"/>
</dbReference>
<dbReference type="AlphaFoldDB" id="A0A9W3TI41"/>
<sequence>MLSFWDFKEIRTPERSLCYSLEPISINSIDVESLTSYIHRLAEVHSISVSSLMRHLIFPTIYKDKDKHKGHSYSENALYRVYYKSYSINGFNKYAELISQALIRLTSMKELERLTCLKLKSLLTADDIKVFRHWCPACIYEQQKEKFTYEKLIWSIKSVTICLKHNCHLESICPNCKNKMKQLDLQSVIGYCPKCKEWLGSDSVIGNNTCGENILWQNWVYGNIEDLIKSETNKFINREFVSNKLSNFLNGHFRRTNNTLRNLAENMNYNRCTLSQWKRKAKKISFESLLILSYCVEIPIKEILFESDTIKIKNVRKIKDDLIMKKSYITRTASEKMDLLHKFINSDEYPPLKLSEVTKQMGYSSNESLRAHFPEECNLISTRYKEYKSKNNAEKNFIAKNAIKECVITALQEGRILNNSYIQSKVKIGRRFANVEIRKYVEEILKNNT</sequence>
<evidence type="ECO:0000259" key="1">
    <source>
        <dbReference type="Pfam" id="PF06527"/>
    </source>
</evidence>
<evidence type="ECO:0000313" key="3">
    <source>
        <dbReference type="Proteomes" id="UP000191057"/>
    </source>
</evidence>
<accession>A0A9W3TI41</accession>
<organism evidence="2 3">
    <name type="scientific">Bacillus thuringiensis</name>
    <dbReference type="NCBI Taxonomy" id="1428"/>
    <lineage>
        <taxon>Bacteria</taxon>
        <taxon>Bacillati</taxon>
        <taxon>Bacillota</taxon>
        <taxon>Bacilli</taxon>
        <taxon>Bacillales</taxon>
        <taxon>Bacillaceae</taxon>
        <taxon>Bacillus</taxon>
        <taxon>Bacillus cereus group</taxon>
    </lineage>
</organism>
<dbReference type="Gene3D" id="1.10.260.40">
    <property type="entry name" value="lambda repressor-like DNA-binding domains"/>
    <property type="match status" value="1"/>
</dbReference>
<dbReference type="RefSeq" id="WP_079246131.1">
    <property type="nucleotide sequence ID" value="NZ_JARSYF010000021.1"/>
</dbReference>
<evidence type="ECO:0000313" key="2">
    <source>
        <dbReference type="EMBL" id="AQY41632.1"/>
    </source>
</evidence>
<dbReference type="GO" id="GO:0003677">
    <property type="term" value="F:DNA binding"/>
    <property type="evidence" value="ECO:0007669"/>
    <property type="project" value="InterPro"/>
</dbReference>
<proteinExistence type="predicted"/>
<protein>
    <recommendedName>
        <fullName evidence="1">TniQ domain-containing protein</fullName>
    </recommendedName>
</protein>